<sequence>MEDKLQGCQWGGVQQWCSTLGQVVSTSFIDISSCTNGDSHDRCGFIAGVALKPNDGSDVYLSELSTQQISQVDHTPTELFPIGRLSAEILAEVFVHCIDEESISHDIRNFPLLLCTICSSWRDLTLRTPKLWSTLNVTPHRVPSKFNGKQFAEYLYNWLKRSGDLPLTLILNYLKDPWKGSHREALFHATLTVYGAFAPRWQKIKIDGRDVHVESMRHCFVRSPSAEKTITISLHRQSHFQLSPNLFGHPSVLFLVNSNISWHLLTHVNICVGYSLHPALEIIQFCPNMTSYSVKFIDINSVAPAKSENGPPILNKNMRHFHLTFGFYCRFFFNRVTLPSLEDFSVNNEYREKCVGDPLVLELEILSLFTRSRCKLRILNLQYLGFNPNMLIRHESCETL</sequence>
<gene>
    <name evidence="1" type="ORF">AMATHDRAFT_51251</name>
</gene>
<dbReference type="OrthoDB" id="2269034at2759"/>
<accession>A0A2A9ND36</accession>
<dbReference type="EMBL" id="KZ302228">
    <property type="protein sequence ID" value="PFH46157.1"/>
    <property type="molecule type" value="Genomic_DNA"/>
</dbReference>
<organism evidence="1 2">
    <name type="scientific">Amanita thiersii Skay4041</name>
    <dbReference type="NCBI Taxonomy" id="703135"/>
    <lineage>
        <taxon>Eukaryota</taxon>
        <taxon>Fungi</taxon>
        <taxon>Dikarya</taxon>
        <taxon>Basidiomycota</taxon>
        <taxon>Agaricomycotina</taxon>
        <taxon>Agaricomycetes</taxon>
        <taxon>Agaricomycetidae</taxon>
        <taxon>Agaricales</taxon>
        <taxon>Pluteineae</taxon>
        <taxon>Amanitaceae</taxon>
        <taxon>Amanita</taxon>
    </lineage>
</organism>
<evidence type="ECO:0000313" key="2">
    <source>
        <dbReference type="Proteomes" id="UP000242287"/>
    </source>
</evidence>
<dbReference type="STRING" id="703135.A0A2A9ND36"/>
<name>A0A2A9ND36_9AGAR</name>
<protein>
    <recommendedName>
        <fullName evidence="3">F-box domain-containing protein</fullName>
    </recommendedName>
</protein>
<dbReference type="AlphaFoldDB" id="A0A2A9ND36"/>
<reference evidence="1 2" key="1">
    <citation type="submission" date="2014-02" db="EMBL/GenBank/DDBJ databases">
        <title>Transposable element dynamics among asymbiotic and ectomycorrhizal Amanita fungi.</title>
        <authorList>
            <consortium name="DOE Joint Genome Institute"/>
            <person name="Hess J."/>
            <person name="Skrede I."/>
            <person name="Wolfe B."/>
            <person name="LaButti K."/>
            <person name="Ohm R.A."/>
            <person name="Grigoriev I.V."/>
            <person name="Pringle A."/>
        </authorList>
    </citation>
    <scope>NUCLEOTIDE SEQUENCE [LARGE SCALE GENOMIC DNA]</scope>
    <source>
        <strain evidence="1 2">SKay4041</strain>
    </source>
</reference>
<proteinExistence type="predicted"/>
<keyword evidence="2" id="KW-1185">Reference proteome</keyword>
<evidence type="ECO:0000313" key="1">
    <source>
        <dbReference type="EMBL" id="PFH46157.1"/>
    </source>
</evidence>
<evidence type="ECO:0008006" key="3">
    <source>
        <dbReference type="Google" id="ProtNLM"/>
    </source>
</evidence>
<dbReference type="Proteomes" id="UP000242287">
    <property type="component" value="Unassembled WGS sequence"/>
</dbReference>